<keyword evidence="1" id="KW-0472">Membrane</keyword>
<dbReference type="AlphaFoldDB" id="A0A1I4K2M7"/>
<sequence>MHFSDSNESIKVILVNDYLWITPWYALSSSFLAIGCKLVAMLFIPFPNQK</sequence>
<keyword evidence="1" id="KW-0812">Transmembrane</keyword>
<reference evidence="3" key="1">
    <citation type="submission" date="2016-10" db="EMBL/GenBank/DDBJ databases">
        <authorList>
            <person name="Varghese N."/>
            <person name="Submissions S."/>
        </authorList>
    </citation>
    <scope>NUCLEOTIDE SEQUENCE [LARGE SCALE GENOMIC DNA]</scope>
    <source>
        <strain evidence="3">Nm44</strain>
    </source>
</reference>
<evidence type="ECO:0000313" key="2">
    <source>
        <dbReference type="EMBL" id="SFL72871.1"/>
    </source>
</evidence>
<dbReference type="EMBL" id="FOUB01000003">
    <property type="protein sequence ID" value="SFL72871.1"/>
    <property type="molecule type" value="Genomic_DNA"/>
</dbReference>
<keyword evidence="3" id="KW-1185">Reference proteome</keyword>
<name>A0A1I4K2M7_9PROT</name>
<evidence type="ECO:0000256" key="1">
    <source>
        <dbReference type="SAM" id="Phobius"/>
    </source>
</evidence>
<evidence type="ECO:0000313" key="3">
    <source>
        <dbReference type="Proteomes" id="UP000183287"/>
    </source>
</evidence>
<gene>
    <name evidence="2" type="ORF">SAMN05421863_100379</name>
</gene>
<proteinExistence type="predicted"/>
<accession>A0A1I4K2M7</accession>
<protein>
    <submittedName>
        <fullName evidence="2">Uncharacterized protein</fullName>
    </submittedName>
</protein>
<feature type="transmembrane region" description="Helical" evidence="1">
    <location>
        <begin position="24"/>
        <end position="44"/>
    </location>
</feature>
<keyword evidence="1" id="KW-1133">Transmembrane helix</keyword>
<organism evidence="2 3">
    <name type="scientific">Nitrosomonas communis</name>
    <dbReference type="NCBI Taxonomy" id="44574"/>
    <lineage>
        <taxon>Bacteria</taxon>
        <taxon>Pseudomonadati</taxon>
        <taxon>Pseudomonadota</taxon>
        <taxon>Betaproteobacteria</taxon>
        <taxon>Nitrosomonadales</taxon>
        <taxon>Nitrosomonadaceae</taxon>
        <taxon>Nitrosomonas</taxon>
    </lineage>
</organism>
<dbReference type="Proteomes" id="UP000183287">
    <property type="component" value="Unassembled WGS sequence"/>
</dbReference>